<sequence length="112" mass="12688">MGQIEELPDDFDESLDLNKQTPETQDAPPAKEVETSFPVDKERAKEFEKENPGAPKMPPAMEAVRSHTTDEIADMMNKTPLFMTDIDKAKDESMSYFPSFFFYVFDEGLGKG</sequence>
<reference evidence="2" key="1">
    <citation type="submission" date="2023-04" db="EMBL/GenBank/DDBJ databases">
        <title>Aspergillus oryzae NBRC 4228.</title>
        <authorList>
            <person name="Ichikawa N."/>
            <person name="Sato H."/>
            <person name="Tonouchi N."/>
        </authorList>
    </citation>
    <scope>NUCLEOTIDE SEQUENCE</scope>
    <source>
        <strain evidence="2">NBRC 4228</strain>
    </source>
</reference>
<feature type="region of interest" description="Disordered" evidence="1">
    <location>
        <begin position="1"/>
        <end position="66"/>
    </location>
</feature>
<name>A0AAN5BSV0_ASPOZ</name>
<feature type="compositionally biased region" description="Acidic residues" evidence="1">
    <location>
        <begin position="1"/>
        <end position="15"/>
    </location>
</feature>
<dbReference type="Proteomes" id="UP001165205">
    <property type="component" value="Unassembled WGS sequence"/>
</dbReference>
<evidence type="ECO:0000313" key="2">
    <source>
        <dbReference type="EMBL" id="GMG31034.1"/>
    </source>
</evidence>
<accession>A0AAN5BSV0</accession>
<organism evidence="2 3">
    <name type="scientific">Aspergillus oryzae</name>
    <name type="common">Yellow koji mold</name>
    <dbReference type="NCBI Taxonomy" id="5062"/>
    <lineage>
        <taxon>Eukaryota</taxon>
        <taxon>Fungi</taxon>
        <taxon>Dikarya</taxon>
        <taxon>Ascomycota</taxon>
        <taxon>Pezizomycotina</taxon>
        <taxon>Eurotiomycetes</taxon>
        <taxon>Eurotiomycetidae</taxon>
        <taxon>Eurotiales</taxon>
        <taxon>Aspergillaceae</taxon>
        <taxon>Aspergillus</taxon>
        <taxon>Aspergillus subgen. Circumdati</taxon>
    </lineage>
</organism>
<gene>
    <name evidence="2" type="ORF">Aory04_000700400</name>
</gene>
<proteinExistence type="predicted"/>
<evidence type="ECO:0000313" key="3">
    <source>
        <dbReference type="Proteomes" id="UP001165205"/>
    </source>
</evidence>
<dbReference type="EMBL" id="BSYA01000079">
    <property type="protein sequence ID" value="GMG31034.1"/>
    <property type="molecule type" value="Genomic_DNA"/>
</dbReference>
<protein>
    <submittedName>
        <fullName evidence="2">Unnamed protein product</fullName>
    </submittedName>
</protein>
<evidence type="ECO:0000256" key="1">
    <source>
        <dbReference type="SAM" id="MobiDB-lite"/>
    </source>
</evidence>
<feature type="compositionally biased region" description="Basic and acidic residues" evidence="1">
    <location>
        <begin position="29"/>
        <end position="51"/>
    </location>
</feature>
<dbReference type="AlphaFoldDB" id="A0AAN5BSV0"/>
<comment type="caution">
    <text evidence="2">The sequence shown here is derived from an EMBL/GenBank/DDBJ whole genome shotgun (WGS) entry which is preliminary data.</text>
</comment>